<organism evidence="1 2">
    <name type="scientific">Bifidobacterium pseudolongum PV8-2</name>
    <dbReference type="NCBI Taxonomy" id="1447715"/>
    <lineage>
        <taxon>Bacteria</taxon>
        <taxon>Bacillati</taxon>
        <taxon>Actinomycetota</taxon>
        <taxon>Actinomycetes</taxon>
        <taxon>Bifidobacteriales</taxon>
        <taxon>Bifidobacteriaceae</taxon>
        <taxon>Bifidobacterium</taxon>
    </lineage>
</organism>
<proteinExistence type="predicted"/>
<dbReference type="Proteomes" id="UP000030636">
    <property type="component" value="Chromosome"/>
</dbReference>
<evidence type="ECO:0000313" key="2">
    <source>
        <dbReference type="Proteomes" id="UP000030636"/>
    </source>
</evidence>
<name>A0A0A7ICY9_9BIFI</name>
<accession>A0A0A7ICY9</accession>
<reference evidence="1 2" key="1">
    <citation type="journal article" date="2015" name="Genome Announc.">
        <title>Bifidobacterium pseudolongum Strain PV8-2, Isolated from a Stool Sample of an Anemic Kenyan Infant.</title>
        <authorList>
            <person name="Vazquez-Gutierrez P."/>
            <person name="Lacroix C."/>
            <person name="Chassard C."/>
            <person name="Klumpp J."/>
            <person name="Stevens M.J."/>
            <person name="Jans C."/>
        </authorList>
    </citation>
    <scope>NUCLEOTIDE SEQUENCE [LARGE SCALE GENOMIC DNA]</scope>
    <source>
        <strain evidence="1 2">PV8-2</strain>
    </source>
</reference>
<evidence type="ECO:0000313" key="1">
    <source>
        <dbReference type="EMBL" id="AIZ17090.1"/>
    </source>
</evidence>
<keyword evidence="2" id="KW-1185">Reference proteome</keyword>
<dbReference type="EMBL" id="CP007457">
    <property type="protein sequence ID" value="AIZ17090.1"/>
    <property type="molecule type" value="Genomic_DNA"/>
</dbReference>
<dbReference type="KEGG" id="bpsp:AH67_07065"/>
<dbReference type="HOGENOM" id="CLU_2582674_0_0_11"/>
<dbReference type="AlphaFoldDB" id="A0A0A7ICY9"/>
<sequence>MFPMNAQQVIPDAIIQTVSEENGDGSQTIHAIRSAAEELFDAGYWQSIMERTNERYGLWGIAFLETLLRAADVTISMEGR</sequence>
<gene>
    <name evidence="1" type="ORF">AH67_07065</name>
</gene>
<protein>
    <submittedName>
        <fullName evidence="1">Uncharacterized protein</fullName>
    </submittedName>
</protein>